<feature type="active site" description="Proton donor" evidence="8">
    <location>
        <position position="37"/>
    </location>
</feature>
<proteinExistence type="inferred from homology"/>
<dbReference type="STRING" id="663278.Ethha_0067"/>
<comment type="similarity">
    <text evidence="2 8">Belongs to the pantothenate synthetase family.</text>
</comment>
<dbReference type="NCBIfam" id="TIGR00125">
    <property type="entry name" value="cyt_tran_rel"/>
    <property type="match status" value="1"/>
</dbReference>
<feature type="binding site" evidence="8">
    <location>
        <position position="61"/>
    </location>
    <ligand>
        <name>beta-alanine</name>
        <dbReference type="ChEBI" id="CHEBI:57966"/>
    </ligand>
</feature>
<dbReference type="InterPro" id="IPR003721">
    <property type="entry name" value="Pantoate_ligase"/>
</dbReference>
<dbReference type="HAMAP" id="MF_00158">
    <property type="entry name" value="PanC"/>
    <property type="match status" value="1"/>
</dbReference>
<keyword evidence="5 8" id="KW-0547">Nucleotide-binding</keyword>
<dbReference type="GO" id="GO:0004592">
    <property type="term" value="F:pantoate-beta-alanine ligase activity"/>
    <property type="evidence" value="ECO:0007669"/>
    <property type="project" value="UniProtKB-UniRule"/>
</dbReference>
<dbReference type="PANTHER" id="PTHR21299:SF1">
    <property type="entry name" value="PANTOATE--BETA-ALANINE LIGASE"/>
    <property type="match status" value="1"/>
</dbReference>
<dbReference type="EC" id="6.3.2.1" evidence="8"/>
<keyword evidence="4 8" id="KW-0566">Pantothenate biosynthesis</keyword>
<accession>E6U5J0</accession>
<evidence type="ECO:0000256" key="4">
    <source>
        <dbReference type="ARBA" id="ARBA00022655"/>
    </source>
</evidence>
<dbReference type="Gene3D" id="3.30.1300.10">
    <property type="entry name" value="Pantoate-beta-alanine ligase, C-terminal domain"/>
    <property type="match status" value="1"/>
</dbReference>
<dbReference type="Pfam" id="PF02569">
    <property type="entry name" value="Pantoate_ligase"/>
    <property type="match status" value="1"/>
</dbReference>
<dbReference type="Proteomes" id="UP000001551">
    <property type="component" value="Chromosome"/>
</dbReference>
<evidence type="ECO:0000313" key="9">
    <source>
        <dbReference type="EMBL" id="ADU25657.1"/>
    </source>
</evidence>
<dbReference type="Gene3D" id="3.40.50.620">
    <property type="entry name" value="HUPs"/>
    <property type="match status" value="1"/>
</dbReference>
<protein>
    <recommendedName>
        <fullName evidence="8">Pantothenate synthetase</fullName>
        <shortName evidence="8">PS</shortName>
        <ecNumber evidence="8">6.3.2.1</ecNumber>
    </recommendedName>
    <alternativeName>
        <fullName evidence="8">Pantoate--beta-alanine ligase</fullName>
    </alternativeName>
    <alternativeName>
        <fullName evidence="8">Pantoate-activating enzyme</fullName>
    </alternativeName>
</protein>
<gene>
    <name evidence="8" type="primary">panC</name>
    <name evidence="9" type="ordered locus">Ethha_0067</name>
</gene>
<sequence length="291" mass="32019">MSLIGTAREWDAFCTRHNRKNETLGFVPTLGCLHEGHLSLIRKAKEQNDLVAVSVFVNPTQFGPGEDYEAYPRDIERDHRLATEAGADVVFHPAAEEIYPRGASTEVEVKGPLTQKLCGASRPIHFKGVATVVSILFHIIGPDRAYFGQKDAQQVAVLKKMVRDLHIPVELVVCPIVREADGLAKSSRNRYLSPAERQQAAALYRGLQQARGYLASVAGGCADAAWLKEMIRAEIQAQPLAEVEYVEILDSDTLDDIHTVGPEKNALAAVAVRFGKTRLIDNMILTPEIGR</sequence>
<feature type="binding site" evidence="8">
    <location>
        <position position="154"/>
    </location>
    <ligand>
        <name>(R)-pantoate</name>
        <dbReference type="ChEBI" id="CHEBI:15980"/>
    </ligand>
</feature>
<feature type="binding site" evidence="8">
    <location>
        <begin position="148"/>
        <end position="151"/>
    </location>
    <ligand>
        <name>ATP</name>
        <dbReference type="ChEBI" id="CHEBI:30616"/>
    </ligand>
</feature>
<keyword evidence="10" id="KW-1185">Reference proteome</keyword>
<keyword evidence="3 8" id="KW-0436">Ligase</keyword>
<dbReference type="InterPro" id="IPR042176">
    <property type="entry name" value="Pantoate_ligase_C"/>
</dbReference>
<evidence type="ECO:0000256" key="5">
    <source>
        <dbReference type="ARBA" id="ARBA00022741"/>
    </source>
</evidence>
<evidence type="ECO:0000256" key="8">
    <source>
        <dbReference type="HAMAP-Rule" id="MF_00158"/>
    </source>
</evidence>
<comment type="function">
    <text evidence="8">Catalyzes the condensation of pantoate with beta-alanine in an ATP-dependent reaction via a pantoyl-adenylate intermediate.</text>
</comment>
<comment type="subcellular location">
    <subcellularLocation>
        <location evidence="8">Cytoplasm</location>
    </subcellularLocation>
</comment>
<feature type="binding site" evidence="8">
    <location>
        <begin position="185"/>
        <end position="188"/>
    </location>
    <ligand>
        <name>ATP</name>
        <dbReference type="ChEBI" id="CHEBI:30616"/>
    </ligand>
</feature>
<evidence type="ECO:0000313" key="10">
    <source>
        <dbReference type="Proteomes" id="UP000001551"/>
    </source>
</evidence>
<feature type="binding site" evidence="8">
    <location>
        <position position="177"/>
    </location>
    <ligand>
        <name>ATP</name>
        <dbReference type="ChEBI" id="CHEBI:30616"/>
    </ligand>
</feature>
<dbReference type="HOGENOM" id="CLU_047148_0_0_9"/>
<dbReference type="CDD" id="cd00560">
    <property type="entry name" value="PanC"/>
    <property type="match status" value="1"/>
</dbReference>
<dbReference type="GO" id="GO:0015940">
    <property type="term" value="P:pantothenate biosynthetic process"/>
    <property type="evidence" value="ECO:0007669"/>
    <property type="project" value="UniProtKB-UniRule"/>
</dbReference>
<keyword evidence="8" id="KW-0963">Cytoplasm</keyword>
<organism evidence="9 10">
    <name type="scientific">Ethanoligenens harbinense (strain DSM 18485 / JCM 12961 / CGMCC 1.5033 / YUAN-3)</name>
    <dbReference type="NCBI Taxonomy" id="663278"/>
    <lineage>
        <taxon>Bacteria</taxon>
        <taxon>Bacillati</taxon>
        <taxon>Bacillota</taxon>
        <taxon>Clostridia</taxon>
        <taxon>Eubacteriales</taxon>
        <taxon>Oscillospiraceae</taxon>
        <taxon>Ethanoligenens</taxon>
    </lineage>
</organism>
<dbReference type="eggNOG" id="COG0414">
    <property type="taxonomic scope" value="Bacteria"/>
</dbReference>
<comment type="miscellaneous">
    <text evidence="8">The reaction proceeds by a bi uni uni bi ping pong mechanism.</text>
</comment>
<name>E6U5J0_ETHHY</name>
<comment type="caution">
    <text evidence="8">Lacks conserved residue(s) required for the propagation of feature annotation.</text>
</comment>
<dbReference type="KEGG" id="eha:Ethha_0067"/>
<dbReference type="GO" id="GO:0005829">
    <property type="term" value="C:cytosol"/>
    <property type="evidence" value="ECO:0007669"/>
    <property type="project" value="TreeGrafter"/>
</dbReference>
<comment type="subunit">
    <text evidence="8">Homodimer.</text>
</comment>
<dbReference type="EMBL" id="CP002400">
    <property type="protein sequence ID" value="ADU25657.1"/>
    <property type="molecule type" value="Genomic_DNA"/>
</dbReference>
<dbReference type="SUPFAM" id="SSF52374">
    <property type="entry name" value="Nucleotidylyl transferase"/>
    <property type="match status" value="1"/>
</dbReference>
<comment type="pathway">
    <text evidence="1 8">Cofactor biosynthesis; (R)-pantothenate biosynthesis; (R)-pantothenate from (R)-pantoate and beta-alanine: step 1/1.</text>
</comment>
<evidence type="ECO:0000256" key="6">
    <source>
        <dbReference type="ARBA" id="ARBA00022840"/>
    </source>
</evidence>
<dbReference type="FunFam" id="3.40.50.620:FF:000013">
    <property type="entry name" value="Pantothenate synthetase"/>
    <property type="match status" value="1"/>
</dbReference>
<dbReference type="UniPathway" id="UPA00028">
    <property type="reaction ID" value="UER00005"/>
</dbReference>
<comment type="catalytic activity">
    <reaction evidence="7 8">
        <text>(R)-pantoate + beta-alanine + ATP = (R)-pantothenate + AMP + diphosphate + H(+)</text>
        <dbReference type="Rhea" id="RHEA:10912"/>
        <dbReference type="ChEBI" id="CHEBI:15378"/>
        <dbReference type="ChEBI" id="CHEBI:15980"/>
        <dbReference type="ChEBI" id="CHEBI:29032"/>
        <dbReference type="ChEBI" id="CHEBI:30616"/>
        <dbReference type="ChEBI" id="CHEBI:33019"/>
        <dbReference type="ChEBI" id="CHEBI:57966"/>
        <dbReference type="ChEBI" id="CHEBI:456215"/>
        <dbReference type="EC" id="6.3.2.1"/>
    </reaction>
</comment>
<evidence type="ECO:0000256" key="1">
    <source>
        <dbReference type="ARBA" id="ARBA00004990"/>
    </source>
</evidence>
<feature type="binding site" evidence="8">
    <location>
        <position position="61"/>
    </location>
    <ligand>
        <name>(R)-pantoate</name>
        <dbReference type="ChEBI" id="CHEBI:15980"/>
    </ligand>
</feature>
<dbReference type="InterPro" id="IPR014729">
    <property type="entry name" value="Rossmann-like_a/b/a_fold"/>
</dbReference>
<evidence type="ECO:0000256" key="2">
    <source>
        <dbReference type="ARBA" id="ARBA00009256"/>
    </source>
</evidence>
<keyword evidence="6 8" id="KW-0067">ATP-binding</keyword>
<reference evidence="9 10" key="1">
    <citation type="submission" date="2010-12" db="EMBL/GenBank/DDBJ databases">
        <title>Complete sequence of Ethanoligenens harbinense YUAN-3.</title>
        <authorList>
            <person name="Lucas S."/>
            <person name="Copeland A."/>
            <person name="Lapidus A."/>
            <person name="Cheng J.-F."/>
            <person name="Bruce D."/>
            <person name="Goodwin L."/>
            <person name="Pitluck S."/>
            <person name="Chertkov O."/>
            <person name="Misra M."/>
            <person name="Detter J.C."/>
            <person name="Han C."/>
            <person name="Tapia R."/>
            <person name="Land M."/>
            <person name="Hauser L."/>
            <person name="Jeffries C."/>
            <person name="Kyrpides N."/>
            <person name="Ivanova N."/>
            <person name="Mikhailova N."/>
            <person name="Wang A."/>
            <person name="Mouttaki H."/>
            <person name="He Z."/>
            <person name="Zhou J."/>
            <person name="Hemme C.L."/>
            <person name="Woyke T."/>
        </authorList>
    </citation>
    <scope>NUCLEOTIDE SEQUENCE [LARGE SCALE GENOMIC DNA]</scope>
    <source>
        <strain evidence="10">DSM 18485 / JCM 12961 / CGMCC 1.5033 / YUAN-3</strain>
    </source>
</reference>
<dbReference type="InterPro" id="IPR004821">
    <property type="entry name" value="Cyt_trans-like"/>
</dbReference>
<dbReference type="NCBIfam" id="TIGR00018">
    <property type="entry name" value="panC"/>
    <property type="match status" value="1"/>
</dbReference>
<dbReference type="AlphaFoldDB" id="E6U5J0"/>
<dbReference type="RefSeq" id="WP_013484038.1">
    <property type="nucleotide sequence ID" value="NC_014828.1"/>
</dbReference>
<dbReference type="PANTHER" id="PTHR21299">
    <property type="entry name" value="CYTIDYLATE KINASE/PANTOATE-BETA-ALANINE LIGASE"/>
    <property type="match status" value="1"/>
</dbReference>
<evidence type="ECO:0000256" key="7">
    <source>
        <dbReference type="ARBA" id="ARBA00048258"/>
    </source>
</evidence>
<evidence type="ECO:0000256" key="3">
    <source>
        <dbReference type="ARBA" id="ARBA00022598"/>
    </source>
</evidence>
<dbReference type="GO" id="GO:0005524">
    <property type="term" value="F:ATP binding"/>
    <property type="evidence" value="ECO:0007669"/>
    <property type="project" value="UniProtKB-KW"/>
</dbReference>